<dbReference type="Proteomes" id="UP001595904">
    <property type="component" value="Unassembled WGS sequence"/>
</dbReference>
<accession>A0ABV8SPN1</accession>
<evidence type="ECO:0000313" key="2">
    <source>
        <dbReference type="EMBL" id="MFC4309538.1"/>
    </source>
</evidence>
<feature type="region of interest" description="Disordered" evidence="1">
    <location>
        <begin position="54"/>
        <end position="77"/>
    </location>
</feature>
<evidence type="ECO:0000256" key="1">
    <source>
        <dbReference type="SAM" id="MobiDB-lite"/>
    </source>
</evidence>
<evidence type="ECO:0008006" key="4">
    <source>
        <dbReference type="Google" id="ProtNLM"/>
    </source>
</evidence>
<dbReference type="RefSeq" id="WP_380596583.1">
    <property type="nucleotide sequence ID" value="NZ_JBHSDU010000003.1"/>
</dbReference>
<sequence>MTNHSRNGSVLALVFITSFLAACGSEQKPTEPPPVKDTAFGDMAGAVDKARAVEGQVQEHKEALDRTLEQNENSTAQ</sequence>
<dbReference type="EMBL" id="JBHSDU010000003">
    <property type="protein sequence ID" value="MFC4309538.1"/>
    <property type="molecule type" value="Genomic_DNA"/>
</dbReference>
<feature type="compositionally biased region" description="Basic and acidic residues" evidence="1">
    <location>
        <begin position="54"/>
        <end position="69"/>
    </location>
</feature>
<keyword evidence="3" id="KW-1185">Reference proteome</keyword>
<comment type="caution">
    <text evidence="2">The sequence shown here is derived from an EMBL/GenBank/DDBJ whole genome shotgun (WGS) entry which is preliminary data.</text>
</comment>
<dbReference type="PROSITE" id="PS51257">
    <property type="entry name" value="PROKAR_LIPOPROTEIN"/>
    <property type="match status" value="1"/>
</dbReference>
<protein>
    <recommendedName>
        <fullName evidence="4">Lipoprotein</fullName>
    </recommendedName>
</protein>
<gene>
    <name evidence="2" type="ORF">ACFPN2_10650</name>
</gene>
<proteinExistence type="predicted"/>
<reference evidence="3" key="1">
    <citation type="journal article" date="2019" name="Int. J. Syst. Evol. Microbiol.">
        <title>The Global Catalogue of Microorganisms (GCM) 10K type strain sequencing project: providing services to taxonomists for standard genome sequencing and annotation.</title>
        <authorList>
            <consortium name="The Broad Institute Genomics Platform"/>
            <consortium name="The Broad Institute Genome Sequencing Center for Infectious Disease"/>
            <person name="Wu L."/>
            <person name="Ma J."/>
        </authorList>
    </citation>
    <scope>NUCLEOTIDE SEQUENCE [LARGE SCALE GENOMIC DNA]</scope>
    <source>
        <strain evidence="3">CGMCC 1.10759</strain>
    </source>
</reference>
<organism evidence="2 3">
    <name type="scientific">Steroidobacter flavus</name>
    <dbReference type="NCBI Taxonomy" id="1842136"/>
    <lineage>
        <taxon>Bacteria</taxon>
        <taxon>Pseudomonadati</taxon>
        <taxon>Pseudomonadota</taxon>
        <taxon>Gammaproteobacteria</taxon>
        <taxon>Steroidobacterales</taxon>
        <taxon>Steroidobacteraceae</taxon>
        <taxon>Steroidobacter</taxon>
    </lineage>
</organism>
<evidence type="ECO:0000313" key="3">
    <source>
        <dbReference type="Proteomes" id="UP001595904"/>
    </source>
</evidence>
<name>A0ABV8SPN1_9GAMM</name>